<sequence>MPSGIPQIPNFNIKVIFLVHFLFISISCMGSWSGNGFLFYNSLLIFLLLWSIFHSESQEPLQLAIVIDGFSVMLDIILLIMNFPTRDDILHYSAGNTFSAAIAIIHLLIRPVLTYLLVRNLEDRGGNTGTISNMFAANRTESYEDIDRPSPASQNTAQDGYTFASAQPI</sequence>
<accession>A0A6J2XUI7</accession>
<proteinExistence type="predicted"/>
<reference evidence="8" key="1">
    <citation type="submission" date="2025-08" db="UniProtKB">
        <authorList>
            <consortium name="RefSeq"/>
        </authorList>
    </citation>
    <scope>IDENTIFICATION</scope>
    <source>
        <tissue evidence="8">Gonads</tissue>
    </source>
</reference>
<dbReference type="Proteomes" id="UP000504635">
    <property type="component" value="Unplaced"/>
</dbReference>
<dbReference type="KEGG" id="soy:115881017"/>
<evidence type="ECO:0000256" key="2">
    <source>
        <dbReference type="ARBA" id="ARBA00022692"/>
    </source>
</evidence>
<comment type="subcellular location">
    <subcellularLocation>
        <location evidence="1">Membrane</location>
        <topology evidence="1">Multi-pass membrane protein</topology>
    </subcellularLocation>
</comment>
<evidence type="ECO:0000313" key="7">
    <source>
        <dbReference type="Proteomes" id="UP000504635"/>
    </source>
</evidence>
<dbReference type="PANTHER" id="PTHR16521">
    <property type="entry name" value="TYPE-1 ANGIOTENSIN II RECEPTOR-ASSOCIATED PROTEIN"/>
    <property type="match status" value="1"/>
</dbReference>
<gene>
    <name evidence="8" type="primary">LOC115881017</name>
</gene>
<keyword evidence="3 6" id="KW-1133">Transmembrane helix</keyword>
<organism evidence="7 8">
    <name type="scientific">Sitophilus oryzae</name>
    <name type="common">Rice weevil</name>
    <name type="synonym">Curculio oryzae</name>
    <dbReference type="NCBI Taxonomy" id="7048"/>
    <lineage>
        <taxon>Eukaryota</taxon>
        <taxon>Metazoa</taxon>
        <taxon>Ecdysozoa</taxon>
        <taxon>Arthropoda</taxon>
        <taxon>Hexapoda</taxon>
        <taxon>Insecta</taxon>
        <taxon>Pterygota</taxon>
        <taxon>Neoptera</taxon>
        <taxon>Endopterygota</taxon>
        <taxon>Coleoptera</taxon>
        <taxon>Polyphaga</taxon>
        <taxon>Cucujiformia</taxon>
        <taxon>Curculionidae</taxon>
        <taxon>Dryophthorinae</taxon>
        <taxon>Sitophilus</taxon>
    </lineage>
</organism>
<dbReference type="Pfam" id="PF06396">
    <property type="entry name" value="AGTRAP"/>
    <property type="match status" value="1"/>
</dbReference>
<evidence type="ECO:0000256" key="3">
    <source>
        <dbReference type="ARBA" id="ARBA00022989"/>
    </source>
</evidence>
<feature type="compositionally biased region" description="Polar residues" evidence="5">
    <location>
        <begin position="151"/>
        <end position="169"/>
    </location>
</feature>
<feature type="transmembrane region" description="Helical" evidence="6">
    <location>
        <begin position="38"/>
        <end position="54"/>
    </location>
</feature>
<dbReference type="PANTHER" id="PTHR16521:SF3">
    <property type="entry name" value="TYPE-1 ANGIOTENSIN II RECEPTOR-ASSOCIATED PROTEIN"/>
    <property type="match status" value="1"/>
</dbReference>
<dbReference type="GO" id="GO:0005886">
    <property type="term" value="C:plasma membrane"/>
    <property type="evidence" value="ECO:0007669"/>
    <property type="project" value="TreeGrafter"/>
</dbReference>
<evidence type="ECO:0000313" key="8">
    <source>
        <dbReference type="RefSeq" id="XP_030754229.1"/>
    </source>
</evidence>
<dbReference type="RefSeq" id="XP_030754229.1">
    <property type="nucleotide sequence ID" value="XM_030898369.1"/>
</dbReference>
<evidence type="ECO:0000256" key="5">
    <source>
        <dbReference type="SAM" id="MobiDB-lite"/>
    </source>
</evidence>
<name>A0A6J2XUI7_SITOR</name>
<dbReference type="InterPro" id="IPR009436">
    <property type="entry name" value="AGTRAP"/>
</dbReference>
<feature type="region of interest" description="Disordered" evidence="5">
    <location>
        <begin position="145"/>
        <end position="169"/>
    </location>
</feature>
<dbReference type="GeneID" id="115881017"/>
<dbReference type="AlphaFoldDB" id="A0A6J2XUI7"/>
<feature type="transmembrane region" description="Helical" evidence="6">
    <location>
        <begin position="89"/>
        <end position="109"/>
    </location>
</feature>
<keyword evidence="2 6" id="KW-0812">Transmembrane</keyword>
<protein>
    <submittedName>
        <fullName evidence="8">Uncharacterized protein LOC115881017</fullName>
    </submittedName>
</protein>
<evidence type="ECO:0000256" key="1">
    <source>
        <dbReference type="ARBA" id="ARBA00004141"/>
    </source>
</evidence>
<evidence type="ECO:0000256" key="6">
    <source>
        <dbReference type="SAM" id="Phobius"/>
    </source>
</evidence>
<feature type="transmembrane region" description="Helical" evidence="6">
    <location>
        <begin position="12"/>
        <end position="32"/>
    </location>
</feature>
<dbReference type="OrthoDB" id="8191171at2759"/>
<keyword evidence="4 6" id="KW-0472">Membrane</keyword>
<dbReference type="FunCoup" id="A0A6J2XUI7">
    <property type="interactions" value="289"/>
</dbReference>
<evidence type="ECO:0000256" key="4">
    <source>
        <dbReference type="ARBA" id="ARBA00023136"/>
    </source>
</evidence>
<dbReference type="GO" id="GO:0038166">
    <property type="term" value="P:angiotensin-activated signaling pathway"/>
    <property type="evidence" value="ECO:0007669"/>
    <property type="project" value="InterPro"/>
</dbReference>
<dbReference type="SMART" id="SM00805">
    <property type="entry name" value="AGTRAP"/>
    <property type="match status" value="1"/>
</dbReference>
<feature type="transmembrane region" description="Helical" evidence="6">
    <location>
        <begin position="61"/>
        <end position="83"/>
    </location>
</feature>
<keyword evidence="7" id="KW-1185">Reference proteome</keyword>
<dbReference type="InParanoid" id="A0A6J2XUI7"/>